<reference evidence="1" key="1">
    <citation type="submission" date="2017-08" db="EMBL/GenBank/DDBJ databases">
        <authorList>
            <person name="Polle J.E."/>
            <person name="Barry K."/>
            <person name="Cushman J."/>
            <person name="Schmutz J."/>
            <person name="Tran D."/>
            <person name="Hathwaick L.T."/>
            <person name="Yim W.C."/>
            <person name="Jenkins J."/>
            <person name="Mckie-Krisberg Z.M."/>
            <person name="Prochnik S."/>
            <person name="Lindquist E."/>
            <person name="Dockter R.B."/>
            <person name="Adam C."/>
            <person name="Molina H."/>
            <person name="Bunkerborg J."/>
            <person name="Jin E."/>
            <person name="Buchheim M."/>
            <person name="Magnuson J."/>
        </authorList>
    </citation>
    <scope>NUCLEOTIDE SEQUENCE</scope>
    <source>
        <strain evidence="1">CCAP 19/18</strain>
    </source>
</reference>
<sequence length="84" mass="8914">MKTKVLLTYGGSSVSTAAGPWEYVGGETRLVGNMDASNNSYEALQARMERETSMKIGGPDAVIRYNLPGSPGTLVDVRCDSDVA</sequence>
<proteinExistence type="predicted"/>
<dbReference type="EMBL" id="MU069504">
    <property type="protein sequence ID" value="KAF5840772.1"/>
    <property type="molecule type" value="Genomic_DNA"/>
</dbReference>
<dbReference type="Proteomes" id="UP000815325">
    <property type="component" value="Unassembled WGS sequence"/>
</dbReference>
<accession>A0ABQ7H1P3</accession>
<protein>
    <submittedName>
        <fullName evidence="1">Uncharacterized protein</fullName>
    </submittedName>
</protein>
<name>A0ABQ7H1P3_DUNSA</name>
<gene>
    <name evidence="1" type="ORF">DUNSADRAFT_15630</name>
</gene>
<evidence type="ECO:0000313" key="2">
    <source>
        <dbReference type="Proteomes" id="UP000815325"/>
    </source>
</evidence>
<comment type="caution">
    <text evidence="1">The sequence shown here is derived from an EMBL/GenBank/DDBJ whole genome shotgun (WGS) entry which is preliminary data.</text>
</comment>
<evidence type="ECO:0000313" key="1">
    <source>
        <dbReference type="EMBL" id="KAF5840772.1"/>
    </source>
</evidence>
<feature type="non-terminal residue" evidence="1">
    <location>
        <position position="84"/>
    </location>
</feature>
<keyword evidence="2" id="KW-1185">Reference proteome</keyword>
<organism evidence="1 2">
    <name type="scientific">Dunaliella salina</name>
    <name type="common">Green alga</name>
    <name type="synonym">Protococcus salinus</name>
    <dbReference type="NCBI Taxonomy" id="3046"/>
    <lineage>
        <taxon>Eukaryota</taxon>
        <taxon>Viridiplantae</taxon>
        <taxon>Chlorophyta</taxon>
        <taxon>core chlorophytes</taxon>
        <taxon>Chlorophyceae</taxon>
        <taxon>CS clade</taxon>
        <taxon>Chlamydomonadales</taxon>
        <taxon>Dunaliellaceae</taxon>
        <taxon>Dunaliella</taxon>
    </lineage>
</organism>